<protein>
    <submittedName>
        <fullName evidence="10">Acyl-CoA dehydrogenase family protein</fullName>
        <ecNumber evidence="10">1.-.-.-</ecNumber>
    </submittedName>
</protein>
<dbReference type="PIRSF" id="PIRSF016578">
    <property type="entry name" value="HsaA"/>
    <property type="match status" value="1"/>
</dbReference>
<dbReference type="SUPFAM" id="SSF47203">
    <property type="entry name" value="Acyl-CoA dehydrogenase C-terminal domain-like"/>
    <property type="match status" value="1"/>
</dbReference>
<keyword evidence="5 6" id="KW-0560">Oxidoreductase</keyword>
<evidence type="ECO:0000259" key="9">
    <source>
        <dbReference type="Pfam" id="PF02771"/>
    </source>
</evidence>
<name>A0ABV9ZF81_9PSEU</name>
<dbReference type="PROSITE" id="PS00073">
    <property type="entry name" value="ACYL_COA_DH_2"/>
    <property type="match status" value="1"/>
</dbReference>
<dbReference type="SUPFAM" id="SSF56645">
    <property type="entry name" value="Acyl-CoA dehydrogenase NM domain-like"/>
    <property type="match status" value="1"/>
</dbReference>
<dbReference type="Gene3D" id="1.10.540.10">
    <property type="entry name" value="Acyl-CoA dehydrogenase/oxidase, N-terminal domain"/>
    <property type="match status" value="1"/>
</dbReference>
<dbReference type="EC" id="1.-.-.-" evidence="10"/>
<reference evidence="11" key="1">
    <citation type="journal article" date="2019" name="Int. J. Syst. Evol. Microbiol.">
        <title>The Global Catalogue of Microorganisms (GCM) 10K type strain sequencing project: providing services to taxonomists for standard genome sequencing and annotation.</title>
        <authorList>
            <consortium name="The Broad Institute Genomics Platform"/>
            <consortium name="The Broad Institute Genome Sequencing Center for Infectious Disease"/>
            <person name="Wu L."/>
            <person name="Ma J."/>
        </authorList>
    </citation>
    <scope>NUCLEOTIDE SEQUENCE [LARGE SCALE GENOMIC DNA]</scope>
    <source>
        <strain evidence="11">XZYJ18</strain>
    </source>
</reference>
<dbReference type="EMBL" id="JBHSKG010000005">
    <property type="protein sequence ID" value="MFC5138842.1"/>
    <property type="molecule type" value="Genomic_DNA"/>
</dbReference>
<dbReference type="Pfam" id="PF00441">
    <property type="entry name" value="Acyl-CoA_dh_1"/>
    <property type="match status" value="1"/>
</dbReference>
<dbReference type="InterPro" id="IPR006091">
    <property type="entry name" value="Acyl-CoA_Oxase/DH_mid-dom"/>
</dbReference>
<evidence type="ECO:0000256" key="5">
    <source>
        <dbReference type="ARBA" id="ARBA00023002"/>
    </source>
</evidence>
<feature type="domain" description="Acyl-CoA dehydrogenase/oxidase N-terminal" evidence="9">
    <location>
        <begin position="7"/>
        <end position="119"/>
    </location>
</feature>
<dbReference type="Pfam" id="PF02771">
    <property type="entry name" value="Acyl-CoA_dh_N"/>
    <property type="match status" value="1"/>
</dbReference>
<evidence type="ECO:0000256" key="6">
    <source>
        <dbReference type="RuleBase" id="RU362125"/>
    </source>
</evidence>
<dbReference type="InterPro" id="IPR009100">
    <property type="entry name" value="AcylCoA_DH/oxidase_NM_dom_sf"/>
</dbReference>
<comment type="cofactor">
    <cofactor evidence="1 6">
        <name>FAD</name>
        <dbReference type="ChEBI" id="CHEBI:57692"/>
    </cofactor>
</comment>
<dbReference type="Gene3D" id="2.40.110.10">
    <property type="entry name" value="Butyryl-CoA Dehydrogenase, subunit A, domain 2"/>
    <property type="match status" value="1"/>
</dbReference>
<evidence type="ECO:0000259" key="7">
    <source>
        <dbReference type="Pfam" id="PF00441"/>
    </source>
</evidence>
<evidence type="ECO:0000313" key="11">
    <source>
        <dbReference type="Proteomes" id="UP001596175"/>
    </source>
</evidence>
<proteinExistence type="inferred from homology"/>
<dbReference type="Pfam" id="PF02770">
    <property type="entry name" value="Acyl-CoA_dh_M"/>
    <property type="match status" value="1"/>
</dbReference>
<sequence>MDFREPEDHRLVREAVRDLCAAFDDDYWAACERTRTFPRAFYDAMAAGGWVGIAIPEQYGGGGQGIAVAAIVLEEVAASGACMNGASAIHMSIFGMHPVVLHGSEEMRARYLPRVATGDLHVAFGVTEPDAGLDTTAITTRAVRDGDGYRVHGRKVWTSKALESEKVLLLVRTTPAADVARRTEGLSLLLADLRDPAVTITPIPKMGRNAVASCEVSYDGLAVSGDDLVGEEGRGFRYLLDGLNAERVLIAAEALGTGRAALRRAVAYAKERRVFGRSIGANQAVAHPLAEAHARLHAAALVVAEAAWRIDRGDPAGEAANTAKFVAAEAGFFAADTAVQTHGGFGYAEEFHVERYFREARLQRLAPLPQAMALNYLAQSVLGLERSY</sequence>
<evidence type="ECO:0000256" key="4">
    <source>
        <dbReference type="ARBA" id="ARBA00022827"/>
    </source>
</evidence>
<dbReference type="InterPro" id="IPR006089">
    <property type="entry name" value="Acyl-CoA_DH_CS"/>
</dbReference>
<keyword evidence="11" id="KW-1185">Reference proteome</keyword>
<dbReference type="RefSeq" id="WP_378021046.1">
    <property type="nucleotide sequence ID" value="NZ_JBHSKG010000005.1"/>
</dbReference>
<dbReference type="PANTHER" id="PTHR43884:SF20">
    <property type="entry name" value="ACYL-COA DEHYDROGENASE FADE28"/>
    <property type="match status" value="1"/>
</dbReference>
<organism evidence="10 11">
    <name type="scientific">Actinomycetospora rhizophila</name>
    <dbReference type="NCBI Taxonomy" id="1416876"/>
    <lineage>
        <taxon>Bacteria</taxon>
        <taxon>Bacillati</taxon>
        <taxon>Actinomycetota</taxon>
        <taxon>Actinomycetes</taxon>
        <taxon>Pseudonocardiales</taxon>
        <taxon>Pseudonocardiaceae</taxon>
        <taxon>Actinomycetospora</taxon>
    </lineage>
</organism>
<dbReference type="InterPro" id="IPR009075">
    <property type="entry name" value="AcylCo_DH/oxidase_C"/>
</dbReference>
<dbReference type="InterPro" id="IPR037069">
    <property type="entry name" value="AcylCoA_DH/ox_N_sf"/>
</dbReference>
<feature type="domain" description="Acyl-CoA oxidase/dehydrogenase middle" evidence="8">
    <location>
        <begin position="123"/>
        <end position="219"/>
    </location>
</feature>
<evidence type="ECO:0000256" key="1">
    <source>
        <dbReference type="ARBA" id="ARBA00001974"/>
    </source>
</evidence>
<comment type="caution">
    <text evidence="10">The sequence shown here is derived from an EMBL/GenBank/DDBJ whole genome shotgun (WGS) entry which is preliminary data.</text>
</comment>
<keyword evidence="4 6" id="KW-0274">FAD</keyword>
<evidence type="ECO:0000256" key="2">
    <source>
        <dbReference type="ARBA" id="ARBA00009347"/>
    </source>
</evidence>
<feature type="domain" description="Acyl-CoA dehydrogenase/oxidase C-terminal" evidence="7">
    <location>
        <begin position="233"/>
        <end position="366"/>
    </location>
</feature>
<dbReference type="Proteomes" id="UP001596175">
    <property type="component" value="Unassembled WGS sequence"/>
</dbReference>
<dbReference type="PANTHER" id="PTHR43884">
    <property type="entry name" value="ACYL-COA DEHYDROGENASE"/>
    <property type="match status" value="1"/>
</dbReference>
<evidence type="ECO:0000313" key="10">
    <source>
        <dbReference type="EMBL" id="MFC5138842.1"/>
    </source>
</evidence>
<gene>
    <name evidence="10" type="ORF">ACFPK1_11410</name>
</gene>
<evidence type="ECO:0000259" key="8">
    <source>
        <dbReference type="Pfam" id="PF02770"/>
    </source>
</evidence>
<dbReference type="InterPro" id="IPR046373">
    <property type="entry name" value="Acyl-CoA_Oxase/DH_mid-dom_sf"/>
</dbReference>
<dbReference type="GO" id="GO:0016491">
    <property type="term" value="F:oxidoreductase activity"/>
    <property type="evidence" value="ECO:0007669"/>
    <property type="project" value="UniProtKB-KW"/>
</dbReference>
<dbReference type="InterPro" id="IPR013786">
    <property type="entry name" value="AcylCoA_DH/ox_N"/>
</dbReference>
<dbReference type="Gene3D" id="1.20.140.10">
    <property type="entry name" value="Butyryl-CoA Dehydrogenase, subunit A, domain 3"/>
    <property type="match status" value="1"/>
</dbReference>
<accession>A0ABV9ZF81</accession>
<evidence type="ECO:0000256" key="3">
    <source>
        <dbReference type="ARBA" id="ARBA00022630"/>
    </source>
</evidence>
<comment type="similarity">
    <text evidence="2 6">Belongs to the acyl-CoA dehydrogenase family.</text>
</comment>
<dbReference type="InterPro" id="IPR036250">
    <property type="entry name" value="AcylCo_DH-like_C"/>
</dbReference>
<keyword evidence="3 6" id="KW-0285">Flavoprotein</keyword>